<evidence type="ECO:0000313" key="1">
    <source>
        <dbReference type="EMBL" id="MBX56552.1"/>
    </source>
</evidence>
<name>A0A2P2PP76_RHIMU</name>
<dbReference type="AlphaFoldDB" id="A0A2P2PP76"/>
<organism evidence="1">
    <name type="scientific">Rhizophora mucronata</name>
    <name type="common">Asiatic mangrove</name>
    <dbReference type="NCBI Taxonomy" id="61149"/>
    <lineage>
        <taxon>Eukaryota</taxon>
        <taxon>Viridiplantae</taxon>
        <taxon>Streptophyta</taxon>
        <taxon>Embryophyta</taxon>
        <taxon>Tracheophyta</taxon>
        <taxon>Spermatophyta</taxon>
        <taxon>Magnoliopsida</taxon>
        <taxon>eudicotyledons</taxon>
        <taxon>Gunneridae</taxon>
        <taxon>Pentapetalae</taxon>
        <taxon>rosids</taxon>
        <taxon>fabids</taxon>
        <taxon>Malpighiales</taxon>
        <taxon>Rhizophoraceae</taxon>
        <taxon>Rhizophora</taxon>
    </lineage>
</organism>
<protein>
    <submittedName>
        <fullName evidence="1">Uncharacterized protein</fullName>
    </submittedName>
</protein>
<sequence length="36" mass="4307">MSVVRNPLHLFLIRGDTKPVSQCYCNESTERKRWLE</sequence>
<proteinExistence type="predicted"/>
<accession>A0A2P2PP76</accession>
<dbReference type="EMBL" id="GGEC01076068">
    <property type="protein sequence ID" value="MBX56552.1"/>
    <property type="molecule type" value="Transcribed_RNA"/>
</dbReference>
<reference evidence="1" key="1">
    <citation type="submission" date="2018-02" db="EMBL/GenBank/DDBJ databases">
        <title>Rhizophora mucronata_Transcriptome.</title>
        <authorList>
            <person name="Meera S.P."/>
            <person name="Sreeshan A."/>
            <person name="Augustine A."/>
        </authorList>
    </citation>
    <scope>NUCLEOTIDE SEQUENCE</scope>
    <source>
        <tissue evidence="1">Leaf</tissue>
    </source>
</reference>